<evidence type="ECO:0000256" key="15">
    <source>
        <dbReference type="ARBA" id="ARBA00034003"/>
    </source>
</evidence>
<dbReference type="Pfam" id="PF04675">
    <property type="entry name" value="DNA_ligase_A_N"/>
    <property type="match status" value="1"/>
</dbReference>
<evidence type="ECO:0000256" key="11">
    <source>
        <dbReference type="ARBA" id="ARBA00023172"/>
    </source>
</evidence>
<keyword evidence="11 16" id="KW-0233">DNA recombination</keyword>
<comment type="subcellular location">
    <subcellularLocation>
        <location evidence="1">Nucleus</location>
    </subcellularLocation>
</comment>
<dbReference type="AlphaFoldDB" id="A0A4S2N825"/>
<evidence type="ECO:0000256" key="17">
    <source>
        <dbReference type="RuleBase" id="RU004196"/>
    </source>
</evidence>
<feature type="compositionally biased region" description="Basic and acidic residues" evidence="18">
    <location>
        <begin position="140"/>
        <end position="154"/>
    </location>
</feature>
<evidence type="ECO:0000256" key="7">
    <source>
        <dbReference type="ARBA" id="ARBA00022741"/>
    </source>
</evidence>
<dbReference type="Proteomes" id="UP000298138">
    <property type="component" value="Unassembled WGS sequence"/>
</dbReference>
<evidence type="ECO:0000256" key="14">
    <source>
        <dbReference type="ARBA" id="ARBA00023306"/>
    </source>
</evidence>
<dbReference type="InterPro" id="IPR012340">
    <property type="entry name" value="NA-bd_OB-fold"/>
</dbReference>
<keyword evidence="6" id="KW-0677">Repeat</keyword>
<dbReference type="GO" id="GO:0003910">
    <property type="term" value="F:DNA ligase (ATP) activity"/>
    <property type="evidence" value="ECO:0007669"/>
    <property type="project" value="UniProtKB-EC"/>
</dbReference>
<protein>
    <recommendedName>
        <fullName evidence="16">DNA ligase</fullName>
        <ecNumber evidence="16">6.5.1.1</ecNumber>
    </recommendedName>
</protein>
<keyword evidence="8 16" id="KW-0227">DNA damage</keyword>
<feature type="compositionally biased region" description="Basic and acidic residues" evidence="18">
    <location>
        <begin position="54"/>
        <end position="69"/>
    </location>
</feature>
<dbReference type="FunFam" id="2.40.50.140:FF:000062">
    <property type="entry name" value="DNA ligase"/>
    <property type="match status" value="1"/>
</dbReference>
<dbReference type="PROSITE" id="PS50160">
    <property type="entry name" value="DNA_LIGASE_A3"/>
    <property type="match status" value="1"/>
</dbReference>
<dbReference type="SMART" id="SM00384">
    <property type="entry name" value="AT_hook"/>
    <property type="match status" value="6"/>
</dbReference>
<dbReference type="PROSITE" id="PS00697">
    <property type="entry name" value="DNA_LIGASE_A1"/>
    <property type="match status" value="1"/>
</dbReference>
<keyword evidence="21" id="KW-1185">Reference proteome</keyword>
<evidence type="ECO:0000256" key="1">
    <source>
        <dbReference type="ARBA" id="ARBA00004123"/>
    </source>
</evidence>
<dbReference type="Gene3D" id="3.30.470.30">
    <property type="entry name" value="DNA ligase/mRNA capping enzyme"/>
    <property type="match status" value="1"/>
</dbReference>
<dbReference type="OrthoDB" id="206088at2759"/>
<dbReference type="EC" id="6.5.1.1" evidence="16"/>
<feature type="compositionally biased region" description="Basic and acidic residues" evidence="18">
    <location>
        <begin position="186"/>
        <end position="199"/>
    </location>
</feature>
<dbReference type="NCBIfam" id="TIGR00574">
    <property type="entry name" value="dnl1"/>
    <property type="match status" value="1"/>
</dbReference>
<proteinExistence type="inferred from homology"/>
<dbReference type="GO" id="GO:0006310">
    <property type="term" value="P:DNA recombination"/>
    <property type="evidence" value="ECO:0007669"/>
    <property type="project" value="UniProtKB-KW"/>
</dbReference>
<keyword evidence="7 16" id="KW-0547">Nucleotide-binding</keyword>
<dbReference type="PROSITE" id="PS00333">
    <property type="entry name" value="DNA_LIGASE_A2"/>
    <property type="match status" value="1"/>
</dbReference>
<evidence type="ECO:0000256" key="4">
    <source>
        <dbReference type="ARBA" id="ARBA00022618"/>
    </source>
</evidence>
<evidence type="ECO:0000313" key="20">
    <source>
        <dbReference type="EMBL" id="TGZ85324.1"/>
    </source>
</evidence>
<keyword evidence="4" id="KW-0132">Cell division</keyword>
<evidence type="ECO:0000256" key="13">
    <source>
        <dbReference type="ARBA" id="ARBA00023242"/>
    </source>
</evidence>
<dbReference type="FunFam" id="1.10.3260.10:FF:000001">
    <property type="entry name" value="DNA ligase"/>
    <property type="match status" value="1"/>
</dbReference>
<accession>A0A4S2N825</accession>
<evidence type="ECO:0000256" key="18">
    <source>
        <dbReference type="SAM" id="MobiDB-lite"/>
    </source>
</evidence>
<dbReference type="InterPro" id="IPR017956">
    <property type="entry name" value="AT_hook_DNA-bd_motif"/>
</dbReference>
<dbReference type="EMBL" id="ML220112">
    <property type="protein sequence ID" value="TGZ85324.1"/>
    <property type="molecule type" value="Genomic_DNA"/>
</dbReference>
<dbReference type="FunCoup" id="A0A4S2N825">
    <property type="interactions" value="674"/>
</dbReference>
<reference evidence="20 21" key="1">
    <citation type="submission" date="2019-04" db="EMBL/GenBank/DDBJ databases">
        <title>Comparative genomics and transcriptomics to analyze fruiting body development in filamentous ascomycetes.</title>
        <authorList>
            <consortium name="DOE Joint Genome Institute"/>
            <person name="Lutkenhaus R."/>
            <person name="Traeger S."/>
            <person name="Breuer J."/>
            <person name="Kuo A."/>
            <person name="Lipzen A."/>
            <person name="Pangilinan J."/>
            <person name="Dilworth D."/>
            <person name="Sandor L."/>
            <person name="Poggeler S."/>
            <person name="Barry K."/>
            <person name="Grigoriev I.V."/>
            <person name="Nowrousian M."/>
        </authorList>
    </citation>
    <scope>NUCLEOTIDE SEQUENCE [LARGE SCALE GENOMIC DNA]</scope>
    <source>
        <strain evidence="20 21">CBS 389.68</strain>
    </source>
</reference>
<evidence type="ECO:0000256" key="2">
    <source>
        <dbReference type="ARBA" id="ARBA00007572"/>
    </source>
</evidence>
<dbReference type="GO" id="GO:0005739">
    <property type="term" value="C:mitochondrion"/>
    <property type="evidence" value="ECO:0007669"/>
    <property type="project" value="TreeGrafter"/>
</dbReference>
<evidence type="ECO:0000256" key="3">
    <source>
        <dbReference type="ARBA" id="ARBA00022598"/>
    </source>
</evidence>
<gene>
    <name evidence="20" type="ORF">EX30DRAFT_301458</name>
</gene>
<dbReference type="GO" id="GO:0003677">
    <property type="term" value="F:DNA binding"/>
    <property type="evidence" value="ECO:0007669"/>
    <property type="project" value="UniProtKB-KW"/>
</dbReference>
<comment type="similarity">
    <text evidence="2 17">Belongs to the ATP-dependent DNA ligase family.</text>
</comment>
<dbReference type="GO" id="GO:0006281">
    <property type="term" value="P:DNA repair"/>
    <property type="evidence" value="ECO:0007669"/>
    <property type="project" value="UniProtKB-KW"/>
</dbReference>
<dbReference type="InterPro" id="IPR012309">
    <property type="entry name" value="DNA_ligase_ATP-dep_C"/>
</dbReference>
<dbReference type="PANTHER" id="PTHR45674:SF4">
    <property type="entry name" value="DNA LIGASE 1"/>
    <property type="match status" value="1"/>
</dbReference>
<dbReference type="STRING" id="341454.A0A4S2N825"/>
<dbReference type="SUPFAM" id="SSF56091">
    <property type="entry name" value="DNA ligase/mRNA capping enzyme, catalytic domain"/>
    <property type="match status" value="1"/>
</dbReference>
<name>A0A4S2N825_9PEZI</name>
<dbReference type="Pfam" id="PF01068">
    <property type="entry name" value="DNA_ligase_A_M"/>
    <property type="match status" value="1"/>
</dbReference>
<feature type="compositionally biased region" description="Basic and acidic residues" evidence="18">
    <location>
        <begin position="162"/>
        <end position="172"/>
    </location>
</feature>
<evidence type="ECO:0000256" key="9">
    <source>
        <dbReference type="ARBA" id="ARBA00022840"/>
    </source>
</evidence>
<keyword evidence="14" id="KW-0131">Cell cycle</keyword>
<dbReference type="CDD" id="cd07969">
    <property type="entry name" value="OBF_DNA_ligase_I"/>
    <property type="match status" value="1"/>
</dbReference>
<keyword evidence="5" id="KW-0235">DNA replication</keyword>
<dbReference type="InterPro" id="IPR000116">
    <property type="entry name" value="HMGA"/>
</dbReference>
<keyword evidence="12 16" id="KW-0234">DNA repair</keyword>
<keyword evidence="9 16" id="KW-0067">ATP-binding</keyword>
<dbReference type="InterPro" id="IPR012308">
    <property type="entry name" value="DNA_ligase_ATP-dep_N"/>
</dbReference>
<evidence type="ECO:0000256" key="16">
    <source>
        <dbReference type="RuleBase" id="RU000617"/>
    </source>
</evidence>
<evidence type="ECO:0000313" key="21">
    <source>
        <dbReference type="Proteomes" id="UP000298138"/>
    </source>
</evidence>
<dbReference type="Gene3D" id="1.10.3260.10">
    <property type="entry name" value="DNA ligase, ATP-dependent, N-terminal domain"/>
    <property type="match status" value="1"/>
</dbReference>
<dbReference type="CDD" id="cd07900">
    <property type="entry name" value="Adenylation_DNA_ligase_I_Euk"/>
    <property type="match status" value="1"/>
</dbReference>
<comment type="catalytic activity">
    <reaction evidence="15 16">
        <text>ATP + (deoxyribonucleotide)n-3'-hydroxyl + 5'-phospho-(deoxyribonucleotide)m = (deoxyribonucleotide)n+m + AMP + diphosphate.</text>
        <dbReference type="EC" id="6.5.1.1"/>
    </reaction>
</comment>
<dbReference type="InterPro" id="IPR016059">
    <property type="entry name" value="DNA_ligase_ATP-dep_CS"/>
</dbReference>
<feature type="compositionally biased region" description="Basic and acidic residues" evidence="18">
    <location>
        <begin position="852"/>
        <end position="870"/>
    </location>
</feature>
<feature type="region of interest" description="Disordered" evidence="18">
    <location>
        <begin position="1"/>
        <end position="206"/>
    </location>
</feature>
<evidence type="ECO:0000256" key="8">
    <source>
        <dbReference type="ARBA" id="ARBA00022763"/>
    </source>
</evidence>
<evidence type="ECO:0000256" key="12">
    <source>
        <dbReference type="ARBA" id="ARBA00023204"/>
    </source>
</evidence>
<evidence type="ECO:0000256" key="10">
    <source>
        <dbReference type="ARBA" id="ARBA00023125"/>
    </source>
</evidence>
<evidence type="ECO:0000256" key="5">
    <source>
        <dbReference type="ARBA" id="ARBA00022705"/>
    </source>
</evidence>
<dbReference type="InParanoid" id="A0A4S2N825"/>
<evidence type="ECO:0000259" key="19">
    <source>
        <dbReference type="PROSITE" id="PS50160"/>
    </source>
</evidence>
<dbReference type="GO" id="GO:0071897">
    <property type="term" value="P:DNA biosynthetic process"/>
    <property type="evidence" value="ECO:0007669"/>
    <property type="project" value="InterPro"/>
</dbReference>
<dbReference type="GO" id="GO:0000785">
    <property type="term" value="C:chromatin"/>
    <property type="evidence" value="ECO:0007669"/>
    <property type="project" value="InterPro"/>
</dbReference>
<keyword evidence="13" id="KW-0539">Nucleus</keyword>
<organism evidence="20 21">
    <name type="scientific">Ascodesmis nigricans</name>
    <dbReference type="NCBI Taxonomy" id="341454"/>
    <lineage>
        <taxon>Eukaryota</taxon>
        <taxon>Fungi</taxon>
        <taxon>Dikarya</taxon>
        <taxon>Ascomycota</taxon>
        <taxon>Pezizomycotina</taxon>
        <taxon>Pezizomycetes</taxon>
        <taxon>Pezizales</taxon>
        <taxon>Ascodesmidaceae</taxon>
        <taxon>Ascodesmis</taxon>
    </lineage>
</organism>
<keyword evidence="3 16" id="KW-0436">Ligase</keyword>
<evidence type="ECO:0000256" key="6">
    <source>
        <dbReference type="ARBA" id="ARBA00022737"/>
    </source>
</evidence>
<dbReference type="PANTHER" id="PTHR45674">
    <property type="entry name" value="DNA LIGASE 1/3 FAMILY MEMBER"/>
    <property type="match status" value="1"/>
</dbReference>
<sequence>MEDEEPVTKKGRKSKKETAVETETTSPKRERGRSKKEVTGVSDEEPPKRGRPKKTVEKEIGESDEEPPKRGRGRPKKTDVEEEPEVAVESPKRGRGRPKKTAVEKEEAEEVSEEEPPKRGRGRPKKTMIEKEEADEVDEEPPKRGRSKKADVEKQATTSDVPETKTPKERSKSASPAVESDVESTPSDKEILDADDPRKPSISVKARKEVQIKLTKEKATHPYPDWPAGDPVPYAALVKTFTLIENTTKRLEKLSHTSLFLRQVLRLSPDEILPVVQLIINRLAADYEGIELGIGESLLMKAISESCGRSLQQLKADHKETGDLGEVAMKSRSTQKTIFQPKPLTIKVVHAGLKDIATTKGEGGQGRKVAGIRKLLSAAKGDEAKYLVRGLEGKLRLGLQERTLIVSLSQAAIVHEREQAGKKPPTLEEMTAAEEILKTVYSELPNYEIIIKEMMKSGVMSLQETCKLQPGVPLKPMLAKPTKSISEVIDRFENQQFTCEYKYDGERVQLHYVAPNAKTSFAAVENEQAGIAKIFSRNSEELSPKYPDIIASFPKWVAPGTESFVLDAEAVAWDREQERVLPFQMLMTRKRKDVKEEDVKVRVCVFAFDLLFLNGESLVQKPLVERRELLRKSFTPTPHSFSFATSTDTTSLTTLTTFLDASLSASCEGLMVKTLTGSHSLYTPSKRSTNWLKIKKDYLLTSTGDSLDLVVLGAYYGKGKRTSVYGAFLLACYNPDTQTFESICNIGTGFSEAQLQSLYNQLHPLEIERPKPYYSHAQGNQEQPDVWFDAKVVWEVKTADLSLSPKYVAARGVVRDREGKGRGVSLRFPRFLRDREDKSPEDATTSMQVGEMYEKQEVVKGGEKKAKGGVDEDWEY</sequence>
<dbReference type="PRINTS" id="PR00930">
    <property type="entry name" value="HIGHMOBLTYIY"/>
</dbReference>
<dbReference type="Pfam" id="PF04679">
    <property type="entry name" value="DNA_ligase_A_C"/>
    <property type="match status" value="1"/>
</dbReference>
<dbReference type="GO" id="GO:0006355">
    <property type="term" value="P:regulation of DNA-templated transcription"/>
    <property type="evidence" value="ECO:0007669"/>
    <property type="project" value="InterPro"/>
</dbReference>
<feature type="region of interest" description="Disordered" evidence="18">
    <location>
        <begin position="835"/>
        <end position="876"/>
    </location>
</feature>
<dbReference type="GO" id="GO:0051301">
    <property type="term" value="P:cell division"/>
    <property type="evidence" value="ECO:0007669"/>
    <property type="project" value="UniProtKB-KW"/>
</dbReference>
<dbReference type="FunFam" id="3.30.470.30:FF:000016">
    <property type="entry name" value="DNA ligase"/>
    <property type="match status" value="1"/>
</dbReference>
<keyword evidence="10" id="KW-0238">DNA-binding</keyword>
<dbReference type="GO" id="GO:0005524">
    <property type="term" value="F:ATP binding"/>
    <property type="evidence" value="ECO:0007669"/>
    <property type="project" value="UniProtKB-KW"/>
</dbReference>
<feature type="domain" description="ATP-dependent DNA ligase family profile" evidence="19">
    <location>
        <begin position="596"/>
        <end position="734"/>
    </location>
</feature>
<dbReference type="PRINTS" id="PR00929">
    <property type="entry name" value="ATHOOK"/>
</dbReference>
<dbReference type="InterPro" id="IPR012310">
    <property type="entry name" value="DNA_ligase_ATP-dep_cent"/>
</dbReference>
<dbReference type="GO" id="GO:0005634">
    <property type="term" value="C:nucleus"/>
    <property type="evidence" value="ECO:0007669"/>
    <property type="project" value="UniProtKB-SubCell"/>
</dbReference>
<dbReference type="Gene3D" id="2.40.50.140">
    <property type="entry name" value="Nucleic acid-binding proteins"/>
    <property type="match status" value="1"/>
</dbReference>
<dbReference type="SUPFAM" id="SSF117018">
    <property type="entry name" value="ATP-dependent DNA ligase DNA-binding domain"/>
    <property type="match status" value="1"/>
</dbReference>
<dbReference type="InterPro" id="IPR050191">
    <property type="entry name" value="ATP-dep_DNA_ligase"/>
</dbReference>
<dbReference type="SUPFAM" id="SSF50249">
    <property type="entry name" value="Nucleic acid-binding proteins"/>
    <property type="match status" value="1"/>
</dbReference>
<dbReference type="InterPro" id="IPR036599">
    <property type="entry name" value="DNA_ligase_N_sf"/>
</dbReference>
<dbReference type="GO" id="GO:1903461">
    <property type="term" value="P:Okazaki fragment processing involved in mitotic DNA replication"/>
    <property type="evidence" value="ECO:0007669"/>
    <property type="project" value="TreeGrafter"/>
</dbReference>
<dbReference type="InterPro" id="IPR000977">
    <property type="entry name" value="DNA_ligase_ATP-dep"/>
</dbReference>